<dbReference type="PRINTS" id="PR00080">
    <property type="entry name" value="SDRFAMILY"/>
</dbReference>
<dbReference type="Gene3D" id="3.40.50.720">
    <property type="entry name" value="NAD(P)-binding Rossmann-like Domain"/>
    <property type="match status" value="1"/>
</dbReference>
<accession>A0ABQ4CRF5</accession>
<organism evidence="4 5">
    <name type="scientific">Asanoa siamensis</name>
    <dbReference type="NCBI Taxonomy" id="926357"/>
    <lineage>
        <taxon>Bacteria</taxon>
        <taxon>Bacillati</taxon>
        <taxon>Actinomycetota</taxon>
        <taxon>Actinomycetes</taxon>
        <taxon>Micromonosporales</taxon>
        <taxon>Micromonosporaceae</taxon>
        <taxon>Asanoa</taxon>
    </lineage>
</organism>
<dbReference type="RefSeq" id="WP_203713982.1">
    <property type="nucleotide sequence ID" value="NZ_BONE01000024.1"/>
</dbReference>
<dbReference type="Proteomes" id="UP000604117">
    <property type="component" value="Unassembled WGS sequence"/>
</dbReference>
<dbReference type="EMBL" id="BONE01000024">
    <property type="protein sequence ID" value="GIF73851.1"/>
    <property type="molecule type" value="Genomic_DNA"/>
</dbReference>
<comment type="similarity">
    <text evidence="1 3">Belongs to the short-chain dehydrogenases/reductases (SDR) family.</text>
</comment>
<evidence type="ECO:0000256" key="3">
    <source>
        <dbReference type="RuleBase" id="RU000363"/>
    </source>
</evidence>
<evidence type="ECO:0000313" key="4">
    <source>
        <dbReference type="EMBL" id="GIF73851.1"/>
    </source>
</evidence>
<dbReference type="Pfam" id="PF00106">
    <property type="entry name" value="adh_short"/>
    <property type="match status" value="1"/>
</dbReference>
<proteinExistence type="inferred from homology"/>
<dbReference type="SUPFAM" id="SSF51735">
    <property type="entry name" value="NAD(P)-binding Rossmann-fold domains"/>
    <property type="match status" value="1"/>
</dbReference>
<dbReference type="PRINTS" id="PR00081">
    <property type="entry name" value="GDHRDH"/>
</dbReference>
<sequence length="267" mass="27846">MDLTDRTVVLTGATDGIGRVLALRLAGRVGHLVLHGPQPRSAMAGLLDGLGGRVTYLTADFGHLDQIVRLGEGIRAAVDRVDLLVNNAGRAGTPRREVSADGIEATLQTNYLSTVVLTTALLDRVGRVLDIASATHLSAKLRLADLGLAGPGYSGVGAYAQSKLAIVTYTCWLAGRLDGPTAEAASMHPGIIQSGLLAGMFSIEGDPPSRGADNILSVAGRPESINGRYFDESEPARPNPLALEPAVQSELMDRTAALLSPIGVDPR</sequence>
<dbReference type="PANTHER" id="PTHR43157:SF31">
    <property type="entry name" value="PHOSPHATIDYLINOSITOL-GLYCAN BIOSYNTHESIS CLASS F PROTEIN"/>
    <property type="match status" value="1"/>
</dbReference>
<dbReference type="PROSITE" id="PS00061">
    <property type="entry name" value="ADH_SHORT"/>
    <property type="match status" value="1"/>
</dbReference>
<evidence type="ECO:0000256" key="1">
    <source>
        <dbReference type="ARBA" id="ARBA00006484"/>
    </source>
</evidence>
<name>A0ABQ4CRF5_9ACTN</name>
<dbReference type="InterPro" id="IPR036291">
    <property type="entry name" value="NAD(P)-bd_dom_sf"/>
</dbReference>
<keyword evidence="5" id="KW-1185">Reference proteome</keyword>
<reference evidence="4 5" key="1">
    <citation type="submission" date="2021-01" db="EMBL/GenBank/DDBJ databases">
        <title>Whole genome shotgun sequence of Asanoa siamensis NBRC 107932.</title>
        <authorList>
            <person name="Komaki H."/>
            <person name="Tamura T."/>
        </authorList>
    </citation>
    <scope>NUCLEOTIDE SEQUENCE [LARGE SCALE GENOMIC DNA]</scope>
    <source>
        <strain evidence="4 5">NBRC 107932</strain>
    </source>
</reference>
<comment type="caution">
    <text evidence="4">The sequence shown here is derived from an EMBL/GenBank/DDBJ whole genome shotgun (WGS) entry which is preliminary data.</text>
</comment>
<keyword evidence="2" id="KW-0560">Oxidoreductase</keyword>
<dbReference type="PANTHER" id="PTHR43157">
    <property type="entry name" value="PHOSPHATIDYLINOSITOL-GLYCAN BIOSYNTHESIS CLASS F PROTEIN-RELATED"/>
    <property type="match status" value="1"/>
</dbReference>
<evidence type="ECO:0000313" key="5">
    <source>
        <dbReference type="Proteomes" id="UP000604117"/>
    </source>
</evidence>
<dbReference type="InterPro" id="IPR020904">
    <property type="entry name" value="Sc_DH/Rdtase_CS"/>
</dbReference>
<gene>
    <name evidence="4" type="ORF">Asi02nite_33690</name>
</gene>
<dbReference type="InterPro" id="IPR002347">
    <property type="entry name" value="SDR_fam"/>
</dbReference>
<protein>
    <submittedName>
        <fullName evidence="4">Daunorubicin C-13 ketoreductase</fullName>
    </submittedName>
</protein>
<evidence type="ECO:0000256" key="2">
    <source>
        <dbReference type="ARBA" id="ARBA00023002"/>
    </source>
</evidence>